<evidence type="ECO:0000313" key="2">
    <source>
        <dbReference type="EMBL" id="KAF2461524.1"/>
    </source>
</evidence>
<evidence type="ECO:0000313" key="3">
    <source>
        <dbReference type="Proteomes" id="UP000799766"/>
    </source>
</evidence>
<keyword evidence="1" id="KW-0732">Signal</keyword>
<sequence length="84" mass="9146">MKLSITVFSLLAIASSVLALPVENTTSSVDVTEGDDTVGTLERHCRCDILCRCPAPRFDPDCYRDCASCLFAESLRPGSSCWDN</sequence>
<organism evidence="2 3">
    <name type="scientific">Lineolata rhizophorae</name>
    <dbReference type="NCBI Taxonomy" id="578093"/>
    <lineage>
        <taxon>Eukaryota</taxon>
        <taxon>Fungi</taxon>
        <taxon>Dikarya</taxon>
        <taxon>Ascomycota</taxon>
        <taxon>Pezizomycotina</taxon>
        <taxon>Dothideomycetes</taxon>
        <taxon>Dothideomycetes incertae sedis</taxon>
        <taxon>Lineolatales</taxon>
        <taxon>Lineolataceae</taxon>
        <taxon>Lineolata</taxon>
    </lineage>
</organism>
<name>A0A6A6PC43_9PEZI</name>
<keyword evidence="3" id="KW-1185">Reference proteome</keyword>
<proteinExistence type="predicted"/>
<gene>
    <name evidence="2" type="ORF">BDY21DRAFT_368720</name>
</gene>
<reference evidence="2" key="1">
    <citation type="journal article" date="2020" name="Stud. Mycol.">
        <title>101 Dothideomycetes genomes: a test case for predicting lifestyles and emergence of pathogens.</title>
        <authorList>
            <person name="Haridas S."/>
            <person name="Albert R."/>
            <person name="Binder M."/>
            <person name="Bloem J."/>
            <person name="Labutti K."/>
            <person name="Salamov A."/>
            <person name="Andreopoulos B."/>
            <person name="Baker S."/>
            <person name="Barry K."/>
            <person name="Bills G."/>
            <person name="Bluhm B."/>
            <person name="Cannon C."/>
            <person name="Castanera R."/>
            <person name="Culley D."/>
            <person name="Daum C."/>
            <person name="Ezra D."/>
            <person name="Gonzalez J."/>
            <person name="Henrissat B."/>
            <person name="Kuo A."/>
            <person name="Liang C."/>
            <person name="Lipzen A."/>
            <person name="Lutzoni F."/>
            <person name="Magnuson J."/>
            <person name="Mondo S."/>
            <person name="Nolan M."/>
            <person name="Ohm R."/>
            <person name="Pangilinan J."/>
            <person name="Park H.-J."/>
            <person name="Ramirez L."/>
            <person name="Alfaro M."/>
            <person name="Sun H."/>
            <person name="Tritt A."/>
            <person name="Yoshinaga Y."/>
            <person name="Zwiers L.-H."/>
            <person name="Turgeon B."/>
            <person name="Goodwin S."/>
            <person name="Spatafora J."/>
            <person name="Crous P."/>
            <person name="Grigoriev I."/>
        </authorList>
    </citation>
    <scope>NUCLEOTIDE SEQUENCE</scope>
    <source>
        <strain evidence="2">ATCC 16933</strain>
    </source>
</reference>
<dbReference type="AlphaFoldDB" id="A0A6A6PC43"/>
<dbReference type="EMBL" id="MU001671">
    <property type="protein sequence ID" value="KAF2461524.1"/>
    <property type="molecule type" value="Genomic_DNA"/>
</dbReference>
<protein>
    <submittedName>
        <fullName evidence="2">Uncharacterized protein</fullName>
    </submittedName>
</protein>
<dbReference type="Proteomes" id="UP000799766">
    <property type="component" value="Unassembled WGS sequence"/>
</dbReference>
<feature type="chain" id="PRO_5025485972" evidence="1">
    <location>
        <begin position="20"/>
        <end position="84"/>
    </location>
</feature>
<feature type="signal peptide" evidence="1">
    <location>
        <begin position="1"/>
        <end position="19"/>
    </location>
</feature>
<evidence type="ECO:0000256" key="1">
    <source>
        <dbReference type="SAM" id="SignalP"/>
    </source>
</evidence>
<accession>A0A6A6PC43</accession>